<sequence>MRSSKGVTTYKKAYDSLKACPLTFTHPSEAKQLTGFGDKLCSRLTEKLKEYCDEIGEPMPELPHKRKRKSNAAVVDDGDEDNQDEPAKKARKKKPKTYMPAYNSGPYGIIIALSTLDEGSHVGLTKQEVIDLAQPHCKTSYTIPADTSKFYTAWASMKTLGKNDLVVIKSNRPQRYFLTDDGWELAKSFKKAHNPSEGGPDNFNINNGEEAGVDDDMASLFGEENGGDDAANANKVADSIPLALPKVDPIVLPPGSFTKFRLRRSGIKNVIYIIEEFSLDSNHFEKYEESVQSAITSMQVVNGFFVKKTQKIDDTIHYLTSLTKMFQAKYEKEPLRLIPTKILTSQNFLPLLKHLKEKHPSESFHITYEALAGISSKSGSDTLRDTYLKMLMCTRGITGEKALEIQKRWKTPSHLAEAYRNCGDDDLGRNKKFELVSNEMGHLVGRKKIAKATIWGCEGVS</sequence>
<evidence type="ECO:0000256" key="10">
    <source>
        <dbReference type="ARBA" id="ARBA00023172"/>
    </source>
</evidence>
<dbReference type="CDD" id="cd21036">
    <property type="entry name" value="WH_MUS81"/>
    <property type="match status" value="1"/>
</dbReference>
<dbReference type="FunCoup" id="H0EQ63">
    <property type="interactions" value="107"/>
</dbReference>
<dbReference type="InterPro" id="IPR010996">
    <property type="entry name" value="HHH_MUS81"/>
</dbReference>
<evidence type="ECO:0000256" key="11">
    <source>
        <dbReference type="ARBA" id="ARBA00023204"/>
    </source>
</evidence>
<evidence type="ECO:0000256" key="2">
    <source>
        <dbReference type="ARBA" id="ARBA00004123"/>
    </source>
</evidence>
<dbReference type="Gene3D" id="1.10.150.670">
    <property type="entry name" value="Crossover junction endonuclease EME1, DNA-binding domain"/>
    <property type="match status" value="1"/>
</dbReference>
<comment type="caution">
    <text evidence="19">The sequence shown here is derived from an EMBL/GenBank/DDBJ whole genome shotgun (WGS) entry which is preliminary data.</text>
</comment>
<dbReference type="InterPro" id="IPR047417">
    <property type="entry name" value="WHD_MUS81"/>
</dbReference>
<dbReference type="SUPFAM" id="SSF47802">
    <property type="entry name" value="DNA polymerase beta, N-terminal domain-like"/>
    <property type="match status" value="1"/>
</dbReference>
<comment type="similarity">
    <text evidence="3 14">Belongs to the XPF family.</text>
</comment>
<evidence type="ECO:0000256" key="1">
    <source>
        <dbReference type="ARBA" id="ARBA00001946"/>
    </source>
</evidence>
<dbReference type="EC" id="3.1.22.-" evidence="14"/>
<evidence type="ECO:0000256" key="5">
    <source>
        <dbReference type="ARBA" id="ARBA00022723"/>
    </source>
</evidence>
<evidence type="ECO:0000259" key="18">
    <source>
        <dbReference type="Pfam" id="PF21136"/>
    </source>
</evidence>
<dbReference type="GO" id="GO:0000727">
    <property type="term" value="P:double-strand break repair via break-induced replication"/>
    <property type="evidence" value="ECO:0007669"/>
    <property type="project" value="UniProtKB-UniRule"/>
</dbReference>
<dbReference type="FunFam" id="1.10.10.10:FF:000307">
    <property type="entry name" value="Crossover junction endonuclease MUS81"/>
    <property type="match status" value="1"/>
</dbReference>
<keyword evidence="6 14" id="KW-0255">Endonuclease</keyword>
<evidence type="ECO:0000256" key="8">
    <source>
        <dbReference type="ARBA" id="ARBA00022801"/>
    </source>
</evidence>
<keyword evidence="10 14" id="KW-0233">DNA recombination</keyword>
<protein>
    <recommendedName>
        <fullName evidence="14">Crossover junction endonuclease MUS81</fullName>
        <ecNumber evidence="14">3.1.22.-</ecNumber>
    </recommendedName>
</protein>
<dbReference type="Gene3D" id="1.10.150.110">
    <property type="entry name" value="DNA polymerase beta, N-terminal domain-like"/>
    <property type="match status" value="1"/>
</dbReference>
<dbReference type="InterPro" id="IPR033309">
    <property type="entry name" value="Mus81"/>
</dbReference>
<evidence type="ECO:0000256" key="4">
    <source>
        <dbReference type="ARBA" id="ARBA00022722"/>
    </source>
</evidence>
<evidence type="ECO:0000256" key="12">
    <source>
        <dbReference type="ARBA" id="ARBA00023242"/>
    </source>
</evidence>
<evidence type="ECO:0000256" key="6">
    <source>
        <dbReference type="ARBA" id="ARBA00022759"/>
    </source>
</evidence>
<dbReference type="GO" id="GO:0048476">
    <property type="term" value="C:Holliday junction resolvase complex"/>
    <property type="evidence" value="ECO:0007669"/>
    <property type="project" value="UniProtKB-UniRule"/>
</dbReference>
<dbReference type="InterPro" id="IPR036388">
    <property type="entry name" value="WH-like_DNA-bd_sf"/>
</dbReference>
<dbReference type="Pfam" id="PF02732">
    <property type="entry name" value="ERCC4"/>
    <property type="match status" value="1"/>
</dbReference>
<keyword evidence="20" id="KW-1185">Reference proteome</keyword>
<evidence type="ECO:0000256" key="7">
    <source>
        <dbReference type="ARBA" id="ARBA00022763"/>
    </source>
</evidence>
<evidence type="ECO:0000256" key="13">
    <source>
        <dbReference type="ARBA" id="ARBA00023254"/>
    </source>
</evidence>
<dbReference type="InParanoid" id="H0EQ63"/>
<evidence type="ECO:0000259" key="16">
    <source>
        <dbReference type="Pfam" id="PF02732"/>
    </source>
</evidence>
<keyword evidence="5 14" id="KW-0479">Metal-binding</keyword>
<dbReference type="InterPro" id="IPR011335">
    <property type="entry name" value="Restrct_endonuc-II-like"/>
</dbReference>
<dbReference type="PANTHER" id="PTHR13451:SF0">
    <property type="entry name" value="CROSSOVER JUNCTION ENDONUCLEASE MUS81"/>
    <property type="match status" value="1"/>
</dbReference>
<dbReference type="CDD" id="cd20074">
    <property type="entry name" value="XPF_nuclease_Mus81"/>
    <property type="match status" value="1"/>
</dbReference>
<evidence type="ECO:0000256" key="15">
    <source>
        <dbReference type="SAM" id="MobiDB-lite"/>
    </source>
</evidence>
<dbReference type="GO" id="GO:0031573">
    <property type="term" value="P:mitotic intra-S DNA damage checkpoint signaling"/>
    <property type="evidence" value="ECO:0007669"/>
    <property type="project" value="TreeGrafter"/>
</dbReference>
<dbReference type="AlphaFoldDB" id="H0EQ63"/>
<dbReference type="GO" id="GO:0005634">
    <property type="term" value="C:nucleus"/>
    <property type="evidence" value="ECO:0007669"/>
    <property type="project" value="UniProtKB-SubCell"/>
</dbReference>
<keyword evidence="4 14" id="KW-0540">Nuclease</keyword>
<dbReference type="Gene3D" id="1.10.10.10">
    <property type="entry name" value="Winged helix-like DNA-binding domain superfamily/Winged helix DNA-binding domain"/>
    <property type="match status" value="1"/>
</dbReference>
<evidence type="ECO:0000256" key="9">
    <source>
        <dbReference type="ARBA" id="ARBA00022842"/>
    </source>
</evidence>
<comment type="cofactor">
    <cofactor evidence="1 14">
        <name>Mg(2+)</name>
        <dbReference type="ChEBI" id="CHEBI:18420"/>
    </cofactor>
</comment>
<keyword evidence="13" id="KW-0469">Meiosis</keyword>
<dbReference type="EMBL" id="AGUE01000120">
    <property type="protein sequence ID" value="EHK99341.1"/>
    <property type="molecule type" value="Genomic_DNA"/>
</dbReference>
<gene>
    <name evidence="19" type="ORF">M7I_4807</name>
</gene>
<organism evidence="19 20">
    <name type="scientific">Glarea lozoyensis (strain ATCC 74030 / MF5533)</name>
    <dbReference type="NCBI Taxonomy" id="1104152"/>
    <lineage>
        <taxon>Eukaryota</taxon>
        <taxon>Fungi</taxon>
        <taxon>Dikarya</taxon>
        <taxon>Ascomycota</taxon>
        <taxon>Pezizomycotina</taxon>
        <taxon>Leotiomycetes</taxon>
        <taxon>Helotiales</taxon>
        <taxon>Helotiaceae</taxon>
        <taxon>Glarea</taxon>
    </lineage>
</organism>
<comment type="subcellular location">
    <subcellularLocation>
        <location evidence="2 14">Nucleus</location>
    </subcellularLocation>
</comment>
<evidence type="ECO:0000313" key="19">
    <source>
        <dbReference type="EMBL" id="EHK99341.1"/>
    </source>
</evidence>
<dbReference type="GO" id="GO:0003677">
    <property type="term" value="F:DNA binding"/>
    <property type="evidence" value="ECO:0007669"/>
    <property type="project" value="UniProtKB-UniRule"/>
</dbReference>
<dbReference type="Proteomes" id="UP000005446">
    <property type="component" value="Unassembled WGS sequence"/>
</dbReference>
<feature type="domain" description="MUS81 winged helix" evidence="18">
    <location>
        <begin position="100"/>
        <end position="187"/>
    </location>
</feature>
<dbReference type="InterPro" id="IPR047416">
    <property type="entry name" value="XPF_nuclease_Mus81"/>
</dbReference>
<dbReference type="GO" id="GO:0008821">
    <property type="term" value="F:crossover junction DNA endonuclease activity"/>
    <property type="evidence" value="ECO:0007669"/>
    <property type="project" value="UniProtKB-UniRule"/>
</dbReference>
<dbReference type="Gene3D" id="3.40.50.10130">
    <property type="match status" value="1"/>
</dbReference>
<keyword evidence="9 14" id="KW-0460">Magnesium</keyword>
<accession>H0EQ63</accession>
<dbReference type="HOGENOM" id="CLU_014329_1_0_1"/>
<evidence type="ECO:0000256" key="14">
    <source>
        <dbReference type="RuleBase" id="RU369042"/>
    </source>
</evidence>
<evidence type="ECO:0000256" key="3">
    <source>
        <dbReference type="ARBA" id="ARBA00010015"/>
    </source>
</evidence>
<dbReference type="InterPro" id="IPR006166">
    <property type="entry name" value="ERCC4_domain"/>
</dbReference>
<dbReference type="SUPFAM" id="SSF52980">
    <property type="entry name" value="Restriction endonuclease-like"/>
    <property type="match status" value="1"/>
</dbReference>
<evidence type="ECO:0000313" key="20">
    <source>
        <dbReference type="Proteomes" id="UP000005446"/>
    </source>
</evidence>
<dbReference type="GO" id="GO:0006308">
    <property type="term" value="P:DNA catabolic process"/>
    <property type="evidence" value="ECO:0007669"/>
    <property type="project" value="UniProtKB-UniRule"/>
</dbReference>
<feature type="domain" description="Crossover junction endonuclease MUS81-like HHH" evidence="17">
    <location>
        <begin position="3"/>
        <end position="52"/>
    </location>
</feature>
<dbReference type="GO" id="GO:0000712">
    <property type="term" value="P:resolution of meiotic recombination intermediates"/>
    <property type="evidence" value="ECO:0007669"/>
    <property type="project" value="UniProtKB-ARBA"/>
</dbReference>
<comment type="subunit">
    <text evidence="14">Interacts with EME1.</text>
</comment>
<reference evidence="19 20" key="1">
    <citation type="journal article" date="2012" name="Eukaryot. Cell">
        <title>Genome sequence of the fungus Glarea lozoyensis: the first genome sequence of a species from the Helotiaceae family.</title>
        <authorList>
            <person name="Youssar L."/>
            <person name="Gruening B.A."/>
            <person name="Erxleben A."/>
            <person name="Guenther S."/>
            <person name="Huettel W."/>
        </authorList>
    </citation>
    <scope>NUCLEOTIDE SEQUENCE [LARGE SCALE GENOMIC DNA]</scope>
    <source>
        <strain evidence="20">ATCC 74030 / MF5533</strain>
    </source>
</reference>
<dbReference type="PANTHER" id="PTHR13451">
    <property type="entry name" value="CLASS II CROSSOVER JUNCTION ENDONUCLEASE MUS81"/>
    <property type="match status" value="1"/>
</dbReference>
<name>H0EQ63_GLAL7</name>
<keyword evidence="8 14" id="KW-0378">Hydrolase</keyword>
<proteinExistence type="inferred from homology"/>
<keyword evidence="11 14" id="KW-0234">DNA repair</keyword>
<dbReference type="Pfam" id="PF21136">
    <property type="entry name" value="WHD_MUS81"/>
    <property type="match status" value="1"/>
</dbReference>
<dbReference type="InterPro" id="IPR027421">
    <property type="entry name" value="DNA_pol_lamdba_lyase_dom_sf"/>
</dbReference>
<feature type="domain" description="ERCC4" evidence="16">
    <location>
        <begin position="259"/>
        <end position="322"/>
    </location>
</feature>
<keyword evidence="7 14" id="KW-0227">DNA damage</keyword>
<dbReference type="InterPro" id="IPR042530">
    <property type="entry name" value="EME1/EME2_C"/>
</dbReference>
<dbReference type="Pfam" id="PF14716">
    <property type="entry name" value="HHH_8"/>
    <property type="match status" value="1"/>
</dbReference>
<keyword evidence="12 14" id="KW-0539">Nucleus</keyword>
<evidence type="ECO:0000259" key="17">
    <source>
        <dbReference type="Pfam" id="PF14716"/>
    </source>
</evidence>
<dbReference type="GO" id="GO:0048257">
    <property type="term" value="F:3'-flap endonuclease activity"/>
    <property type="evidence" value="ECO:0007669"/>
    <property type="project" value="TreeGrafter"/>
</dbReference>
<comment type="function">
    <text evidence="14">Interacts with EME1 to form a DNA structure-specific endonuclease with substrate preference for branched DNA structures with a 5'-end at the branch nick. Typical substrates include 3'-flap structures, D-loops, replication forks and nicked Holliday junctions. May be required in mitosis for the processing of stalled or collapsed replication fork intermediates. May be required in meiosis for the repair of meiosis-specific double strand breaks subsequent to single-end invasion (SEI).</text>
</comment>
<dbReference type="OrthoDB" id="5963188at2759"/>
<dbReference type="GO" id="GO:0046872">
    <property type="term" value="F:metal ion binding"/>
    <property type="evidence" value="ECO:0007669"/>
    <property type="project" value="UniProtKB-UniRule"/>
</dbReference>
<feature type="region of interest" description="Disordered" evidence="15">
    <location>
        <begin position="56"/>
        <end position="97"/>
    </location>
</feature>